<name>A0A1I4SID9_9HYPH</name>
<evidence type="ECO:0000313" key="2">
    <source>
        <dbReference type="Proteomes" id="UP000199048"/>
    </source>
</evidence>
<dbReference type="STRING" id="582667.SAMN05192568_104244"/>
<dbReference type="OrthoDB" id="7990367at2"/>
<protein>
    <submittedName>
        <fullName evidence="1">Uncharacterized protein</fullName>
    </submittedName>
</protein>
<reference evidence="2" key="1">
    <citation type="submission" date="2016-10" db="EMBL/GenBank/DDBJ databases">
        <authorList>
            <person name="Varghese N."/>
            <person name="Submissions S."/>
        </authorList>
    </citation>
    <scope>NUCLEOTIDE SEQUENCE [LARGE SCALE GENOMIC DNA]</scope>
    <source>
        <strain evidence="2">BL36</strain>
    </source>
</reference>
<accession>A0A1I4SID9</accession>
<dbReference type="AlphaFoldDB" id="A0A1I4SID9"/>
<gene>
    <name evidence="1" type="ORF">SAMN05192568_104244</name>
</gene>
<dbReference type="RefSeq" id="WP_139234230.1">
    <property type="nucleotide sequence ID" value="NZ_FOTK01000042.1"/>
</dbReference>
<dbReference type="EMBL" id="FOTK01000042">
    <property type="protein sequence ID" value="SFM64225.1"/>
    <property type="molecule type" value="Genomic_DNA"/>
</dbReference>
<dbReference type="Proteomes" id="UP000199048">
    <property type="component" value="Unassembled WGS sequence"/>
</dbReference>
<organism evidence="1 2">
    <name type="scientific">Methylobacterium pseudosasicola</name>
    <dbReference type="NCBI Taxonomy" id="582667"/>
    <lineage>
        <taxon>Bacteria</taxon>
        <taxon>Pseudomonadati</taxon>
        <taxon>Pseudomonadota</taxon>
        <taxon>Alphaproteobacteria</taxon>
        <taxon>Hyphomicrobiales</taxon>
        <taxon>Methylobacteriaceae</taxon>
        <taxon>Methylobacterium</taxon>
    </lineage>
</organism>
<evidence type="ECO:0000313" key="1">
    <source>
        <dbReference type="EMBL" id="SFM64225.1"/>
    </source>
</evidence>
<keyword evidence="2" id="KW-1185">Reference proteome</keyword>
<proteinExistence type="predicted"/>
<sequence>MRVITQQCAMKAIDAQREGRPMPETERLLSILFPFFMPLVPVPSGNLPCNMRLERSIVAPLIDMASRNPAIIEWLEECHEVPLIYIDLPRNAWMVSETVQVQAVFVDNGIGTTDDVMLFFKDEPRSTVTVLLAPKNKRCKRRLVWAMGTDEFHNELQGGTPDDHDGNIPSTLDLIETTGLSVHEFCRRVEGMIAAALFQQHSLRAAMLPAAYAAGLPANPIRRSAYIREYDGADRKAGDTDEARSLFRIERVGPVPEEVRRCMPIEAVRNEHGPLLCSVWVRGHYRNQRFGPGLSQTKQIWVEAHRKGPDDITLRHPMNLIGQLSDVSTCGTNGNSSRTEDGRFIVAPEEQR</sequence>